<accession>A0ABS7MLP4</accession>
<keyword evidence="2" id="KW-1185">Reference proteome</keyword>
<proteinExistence type="predicted"/>
<comment type="caution">
    <text evidence="1">The sequence shown here is derived from an EMBL/GenBank/DDBJ whole genome shotgun (WGS) entry which is preliminary data.</text>
</comment>
<dbReference type="CDD" id="cd00075">
    <property type="entry name" value="HATPase"/>
    <property type="match status" value="1"/>
</dbReference>
<evidence type="ECO:0000313" key="1">
    <source>
        <dbReference type="EMBL" id="MBY4797991.1"/>
    </source>
</evidence>
<dbReference type="Gene3D" id="3.30.565.10">
    <property type="entry name" value="Histidine kinase-like ATPase, C-terminal domain"/>
    <property type="match status" value="1"/>
</dbReference>
<organism evidence="1 2">
    <name type="scientific">Collinsella ureilytica</name>
    <dbReference type="NCBI Taxonomy" id="2869515"/>
    <lineage>
        <taxon>Bacteria</taxon>
        <taxon>Bacillati</taxon>
        <taxon>Actinomycetota</taxon>
        <taxon>Coriobacteriia</taxon>
        <taxon>Coriobacteriales</taxon>
        <taxon>Coriobacteriaceae</taxon>
        <taxon>Collinsella</taxon>
    </lineage>
</organism>
<dbReference type="RefSeq" id="WP_222199707.1">
    <property type="nucleotide sequence ID" value="NZ_JAIMFO010000007.1"/>
</dbReference>
<dbReference type="Proteomes" id="UP000700908">
    <property type="component" value="Unassembled WGS sequence"/>
</dbReference>
<reference evidence="1 2" key="1">
    <citation type="submission" date="2021-08" db="EMBL/GenBank/DDBJ databases">
        <title>Collinsella faecalis sp. nov. isolated from swine faeces.</title>
        <authorList>
            <person name="Oh B.S."/>
            <person name="Lee J.H."/>
        </authorList>
    </citation>
    <scope>NUCLEOTIDE SEQUENCE [LARGE SCALE GENOMIC DNA]</scope>
    <source>
        <strain evidence="1 2">AGMB00827</strain>
    </source>
</reference>
<evidence type="ECO:0000313" key="2">
    <source>
        <dbReference type="Proteomes" id="UP000700908"/>
    </source>
</evidence>
<dbReference type="Pfam" id="PF13589">
    <property type="entry name" value="HATPase_c_3"/>
    <property type="match status" value="1"/>
</dbReference>
<dbReference type="InterPro" id="IPR036890">
    <property type="entry name" value="HATPase_C_sf"/>
</dbReference>
<gene>
    <name evidence="1" type="ORF">K6V98_06480</name>
</gene>
<sequence length="360" mass="40069">MEGSEDLISFVASLTGEGNLRVEENLGSGFVRLRISEAERRQAKHDIRHVEDIVIEMLRNARDAGASRIYIATAKEEHLRTLIFLDNGSGIPSSMAERIFDARVTSKLESMKMDEWGVHGRGMALFSIKQNVQEARLMASGEHQGSSFKILVDTEALHERADQSSWPAVEKDDEGVAHCVRGPKNIIRSSCEFALANQRSCEVYIGTPTEVAATLMAHAAEHLDAERLLFIECVGELPVVDRLGAAADAADLLSIAQGLGIEISERTAHRILSGQIKPLRGVAARLLRQRQPDATPRRLDLSRDRRGLKIDQDDLDAFSRAVESSFSDLAARYYIRLTDTPRIRVRRDRITISFDIAQDE</sequence>
<name>A0ABS7MLP4_9ACTN</name>
<keyword evidence="1" id="KW-0067">ATP-binding</keyword>
<dbReference type="SUPFAM" id="SSF55874">
    <property type="entry name" value="ATPase domain of HSP90 chaperone/DNA topoisomerase II/histidine kinase"/>
    <property type="match status" value="1"/>
</dbReference>
<dbReference type="EMBL" id="JAIMFO010000007">
    <property type="protein sequence ID" value="MBY4797991.1"/>
    <property type="molecule type" value="Genomic_DNA"/>
</dbReference>
<keyword evidence="1" id="KW-0547">Nucleotide-binding</keyword>
<dbReference type="GO" id="GO:0005524">
    <property type="term" value="F:ATP binding"/>
    <property type="evidence" value="ECO:0007669"/>
    <property type="project" value="UniProtKB-KW"/>
</dbReference>
<protein>
    <submittedName>
        <fullName evidence="1">ATP-binding protein</fullName>
    </submittedName>
</protein>